<dbReference type="OrthoDB" id="443551at2759"/>
<dbReference type="EC" id="4.2.1.75" evidence="3 7"/>
<evidence type="ECO:0000259" key="8">
    <source>
        <dbReference type="Pfam" id="PF02602"/>
    </source>
</evidence>
<dbReference type="Pfam" id="PF02602">
    <property type="entry name" value="HEM4"/>
    <property type="match status" value="1"/>
</dbReference>
<evidence type="ECO:0000313" key="10">
    <source>
        <dbReference type="Proteomes" id="UP001151287"/>
    </source>
</evidence>
<dbReference type="InterPro" id="IPR036108">
    <property type="entry name" value="4pyrrol_syn_uPrphyn_synt_sf"/>
</dbReference>
<evidence type="ECO:0000256" key="6">
    <source>
        <dbReference type="ARBA" id="ARBA00048617"/>
    </source>
</evidence>
<dbReference type="CDD" id="cd06578">
    <property type="entry name" value="HemD"/>
    <property type="match status" value="1"/>
</dbReference>
<organism evidence="9 10">
    <name type="scientific">Rhynchospora breviuscula</name>
    <dbReference type="NCBI Taxonomy" id="2022672"/>
    <lineage>
        <taxon>Eukaryota</taxon>
        <taxon>Viridiplantae</taxon>
        <taxon>Streptophyta</taxon>
        <taxon>Embryophyta</taxon>
        <taxon>Tracheophyta</taxon>
        <taxon>Spermatophyta</taxon>
        <taxon>Magnoliopsida</taxon>
        <taxon>Liliopsida</taxon>
        <taxon>Poales</taxon>
        <taxon>Cyperaceae</taxon>
        <taxon>Cyperoideae</taxon>
        <taxon>Rhynchosporeae</taxon>
        <taxon>Rhynchospora</taxon>
    </lineage>
</organism>
<accession>A0A9Q0C4R7</accession>
<dbReference type="Proteomes" id="UP001151287">
    <property type="component" value="Unassembled WGS sequence"/>
</dbReference>
<evidence type="ECO:0000256" key="4">
    <source>
        <dbReference type="ARBA" id="ARBA00023239"/>
    </source>
</evidence>
<dbReference type="EMBL" id="JAMQYH010000005">
    <property type="protein sequence ID" value="KAJ1687234.1"/>
    <property type="molecule type" value="Genomic_DNA"/>
</dbReference>
<keyword evidence="10" id="KW-1185">Reference proteome</keyword>
<evidence type="ECO:0000256" key="5">
    <source>
        <dbReference type="ARBA" id="ARBA00023244"/>
    </source>
</evidence>
<proteinExistence type="inferred from homology"/>
<keyword evidence="4 7" id="KW-0456">Lyase</keyword>
<dbReference type="FunFam" id="3.40.50.10090:FF:000009">
    <property type="entry name" value="Uroporphyrinogen-III synthase, chloroplastic"/>
    <property type="match status" value="1"/>
</dbReference>
<evidence type="ECO:0000256" key="1">
    <source>
        <dbReference type="ARBA" id="ARBA00004772"/>
    </source>
</evidence>
<feature type="domain" description="Tetrapyrrole biosynthesis uroporphyrinogen III synthase" evidence="8">
    <location>
        <begin position="59"/>
        <end position="280"/>
    </location>
</feature>
<dbReference type="GO" id="GO:0006780">
    <property type="term" value="P:uroporphyrinogen III biosynthetic process"/>
    <property type="evidence" value="ECO:0007669"/>
    <property type="project" value="UniProtKB-UniRule"/>
</dbReference>
<dbReference type="PANTHER" id="PTHR38042">
    <property type="entry name" value="UROPORPHYRINOGEN-III SYNTHASE, CHLOROPLASTIC"/>
    <property type="match status" value="1"/>
</dbReference>
<dbReference type="GO" id="GO:0009507">
    <property type="term" value="C:chloroplast"/>
    <property type="evidence" value="ECO:0007669"/>
    <property type="project" value="TreeGrafter"/>
</dbReference>
<dbReference type="GO" id="GO:0006782">
    <property type="term" value="P:protoporphyrinogen IX biosynthetic process"/>
    <property type="evidence" value="ECO:0007669"/>
    <property type="project" value="UniProtKB-UniRule"/>
</dbReference>
<reference evidence="9" key="1">
    <citation type="journal article" date="2022" name="Cell">
        <title>Repeat-based holocentromeres influence genome architecture and karyotype evolution.</title>
        <authorList>
            <person name="Hofstatter P.G."/>
            <person name="Thangavel G."/>
            <person name="Lux T."/>
            <person name="Neumann P."/>
            <person name="Vondrak T."/>
            <person name="Novak P."/>
            <person name="Zhang M."/>
            <person name="Costa L."/>
            <person name="Castellani M."/>
            <person name="Scott A."/>
            <person name="Toegelov H."/>
            <person name="Fuchs J."/>
            <person name="Mata-Sucre Y."/>
            <person name="Dias Y."/>
            <person name="Vanzela A.L.L."/>
            <person name="Huettel B."/>
            <person name="Almeida C.C.S."/>
            <person name="Simkova H."/>
            <person name="Souza G."/>
            <person name="Pedrosa-Harand A."/>
            <person name="Macas J."/>
            <person name="Mayer K.F.X."/>
            <person name="Houben A."/>
            <person name="Marques A."/>
        </authorList>
    </citation>
    <scope>NUCLEOTIDE SEQUENCE</scope>
    <source>
        <strain evidence="9">RhyBre1mFocal</strain>
    </source>
</reference>
<name>A0A9Q0C4R7_9POAL</name>
<comment type="catalytic activity">
    <reaction evidence="6 7">
        <text>hydroxymethylbilane = uroporphyrinogen III + H2O</text>
        <dbReference type="Rhea" id="RHEA:18965"/>
        <dbReference type="ChEBI" id="CHEBI:15377"/>
        <dbReference type="ChEBI" id="CHEBI:57308"/>
        <dbReference type="ChEBI" id="CHEBI:57845"/>
        <dbReference type="EC" id="4.2.1.75"/>
    </reaction>
</comment>
<dbReference type="PANTHER" id="PTHR38042:SF1">
    <property type="entry name" value="UROPORPHYRINOGEN-III SYNTHASE, CHLOROPLASTIC"/>
    <property type="match status" value="1"/>
</dbReference>
<comment type="caution">
    <text evidence="9">The sequence shown here is derived from an EMBL/GenBank/DDBJ whole genome shotgun (WGS) entry which is preliminary data.</text>
</comment>
<dbReference type="InterPro" id="IPR003754">
    <property type="entry name" value="4pyrrol_synth_uPrphyn_synth"/>
</dbReference>
<dbReference type="GO" id="GO:0004852">
    <property type="term" value="F:uroporphyrinogen-III synthase activity"/>
    <property type="evidence" value="ECO:0007669"/>
    <property type="project" value="UniProtKB-UniRule"/>
</dbReference>
<dbReference type="InterPro" id="IPR039793">
    <property type="entry name" value="UROS/Hem4"/>
</dbReference>
<dbReference type="Gene3D" id="3.40.50.10090">
    <property type="match status" value="2"/>
</dbReference>
<evidence type="ECO:0000256" key="3">
    <source>
        <dbReference type="ARBA" id="ARBA00013109"/>
    </source>
</evidence>
<protein>
    <recommendedName>
        <fullName evidence="3 7">Uroporphyrinogen-III synthase</fullName>
        <ecNumber evidence="3 7">4.2.1.75</ecNumber>
    </recommendedName>
</protein>
<dbReference type="AlphaFoldDB" id="A0A9Q0C4R7"/>
<comment type="pathway">
    <text evidence="1 7">Porphyrin-containing compound metabolism; protoporphyrin-IX biosynthesis; coproporphyrinogen-III from 5-aminolevulinate: step 3/4.</text>
</comment>
<gene>
    <name evidence="9" type="ORF">LUZ63_018624</name>
</gene>
<evidence type="ECO:0000256" key="7">
    <source>
        <dbReference type="RuleBase" id="RU366031"/>
    </source>
</evidence>
<comment type="function">
    <text evidence="7">Catalyzes cyclization of the linear tetrapyrrole, hydroxymethylbilane, to the macrocyclic uroporphyrinogen III.</text>
</comment>
<keyword evidence="5 7" id="KW-0627">Porphyrin biosynthesis</keyword>
<sequence>MASVLLLSRPSLTSPFSRRLSTKKSISSCTSFKIRAFSASPPAEPRVVVTREKGKNAKLINALAKRDISCLELPLITHVQGPDADRLSHVLCSDSFDWIIITSPEAGSVFLEAWKAAGNPRVRIGVVGQGTANTFLEASKLPDQPLQVAFTPSIATGKVLAQELPKFDHSDCRVLYPASVKASNEIEDVLSDRGYDVLRLNTYNTVPVVEVESRLLDLARSVPVVAVASPSALRAWVNLVNSEWHNSVACIGETTAAAAKKLGLKNIYYPKNPGMEGWVESIIEALDSRTNQFQEVVFKCPPHPDKNKV</sequence>
<dbReference type="SUPFAM" id="SSF69618">
    <property type="entry name" value="HemD-like"/>
    <property type="match status" value="1"/>
</dbReference>
<evidence type="ECO:0000313" key="9">
    <source>
        <dbReference type="EMBL" id="KAJ1687234.1"/>
    </source>
</evidence>
<evidence type="ECO:0000256" key="2">
    <source>
        <dbReference type="ARBA" id="ARBA00008133"/>
    </source>
</evidence>
<comment type="similarity">
    <text evidence="2 7">Belongs to the uroporphyrinogen-III synthase family.</text>
</comment>